<comment type="caution">
    <text evidence="2">The sequence shown here is derived from an EMBL/GenBank/DDBJ whole genome shotgun (WGS) entry which is preliminary data.</text>
</comment>
<proteinExistence type="predicted"/>
<evidence type="ECO:0000313" key="2">
    <source>
        <dbReference type="EMBL" id="CAK0872672.1"/>
    </source>
</evidence>
<sequence>MEEDYDTEDETAITTLKQVMNVTQRTRALEGCLISTHLLDKECILNTYAIGLKSLVERLRTEKIEMAAEYIKYWRAKTTFAKEGEEAKVRHSFYIHAFVPIGEPPNMLIVPANLLITKCLMKLGSEPKPGPPPRGGPERKLQNSLTRMLKGGKHKKW</sequence>
<reference evidence="2" key="1">
    <citation type="submission" date="2023-10" db="EMBL/GenBank/DDBJ databases">
        <authorList>
            <person name="Chen Y."/>
            <person name="Shah S."/>
            <person name="Dougan E. K."/>
            <person name="Thang M."/>
            <person name="Chan C."/>
        </authorList>
    </citation>
    <scope>NUCLEOTIDE SEQUENCE [LARGE SCALE GENOMIC DNA]</scope>
</reference>
<organism evidence="2 3">
    <name type="scientific">Prorocentrum cordatum</name>
    <dbReference type="NCBI Taxonomy" id="2364126"/>
    <lineage>
        <taxon>Eukaryota</taxon>
        <taxon>Sar</taxon>
        <taxon>Alveolata</taxon>
        <taxon>Dinophyceae</taxon>
        <taxon>Prorocentrales</taxon>
        <taxon>Prorocentraceae</taxon>
        <taxon>Prorocentrum</taxon>
    </lineage>
</organism>
<feature type="region of interest" description="Disordered" evidence="1">
    <location>
        <begin position="126"/>
        <end position="157"/>
    </location>
</feature>
<name>A0ABN9VIK3_9DINO</name>
<gene>
    <name evidence="2" type="ORF">PCOR1329_LOCUS58059</name>
</gene>
<dbReference type="Proteomes" id="UP001189429">
    <property type="component" value="Unassembled WGS sequence"/>
</dbReference>
<protein>
    <submittedName>
        <fullName evidence="2">Uncharacterized protein</fullName>
    </submittedName>
</protein>
<evidence type="ECO:0000256" key="1">
    <source>
        <dbReference type="SAM" id="MobiDB-lite"/>
    </source>
</evidence>
<evidence type="ECO:0000313" key="3">
    <source>
        <dbReference type="Proteomes" id="UP001189429"/>
    </source>
</evidence>
<keyword evidence="3" id="KW-1185">Reference proteome</keyword>
<accession>A0ABN9VIK3</accession>
<dbReference type="EMBL" id="CAUYUJ010017186">
    <property type="protein sequence ID" value="CAK0872672.1"/>
    <property type="molecule type" value="Genomic_DNA"/>
</dbReference>